<evidence type="ECO:0000259" key="2">
    <source>
        <dbReference type="Pfam" id="PF02518"/>
    </source>
</evidence>
<feature type="domain" description="Histidine kinase/HSP90-like ATPase" evidence="2">
    <location>
        <begin position="234"/>
        <end position="320"/>
    </location>
</feature>
<dbReference type="Pfam" id="PF02518">
    <property type="entry name" value="HATPase_c"/>
    <property type="match status" value="1"/>
</dbReference>
<keyword evidence="1" id="KW-0812">Transmembrane</keyword>
<dbReference type="eggNOG" id="COG4191">
    <property type="taxonomic scope" value="Bacteria"/>
</dbReference>
<dbReference type="EMBL" id="JPEO01000002">
    <property type="protein sequence ID" value="KFZ38767.1"/>
    <property type="molecule type" value="Genomic_DNA"/>
</dbReference>
<keyword evidence="4" id="KW-1185">Reference proteome</keyword>
<dbReference type="InterPro" id="IPR036890">
    <property type="entry name" value="HATPase_C_sf"/>
</dbReference>
<organism evidence="3 4">
    <name type="scientific">Shewanella mangrovi</name>
    <dbReference type="NCBI Taxonomy" id="1515746"/>
    <lineage>
        <taxon>Bacteria</taxon>
        <taxon>Pseudomonadati</taxon>
        <taxon>Pseudomonadota</taxon>
        <taxon>Gammaproteobacteria</taxon>
        <taxon>Alteromonadales</taxon>
        <taxon>Shewanellaceae</taxon>
        <taxon>Shewanella</taxon>
    </lineage>
</organism>
<keyword evidence="1" id="KW-0472">Membrane</keyword>
<dbReference type="InterPro" id="IPR003594">
    <property type="entry name" value="HATPase_dom"/>
</dbReference>
<comment type="caution">
    <text evidence="3">The sequence shown here is derived from an EMBL/GenBank/DDBJ whole genome shotgun (WGS) entry which is preliminary data.</text>
</comment>
<reference evidence="3 4" key="1">
    <citation type="submission" date="2014-06" db="EMBL/GenBank/DDBJ databases">
        <title>Shewanella sp. YQH10.</title>
        <authorList>
            <person name="Liu Y."/>
            <person name="Zeng R."/>
        </authorList>
    </citation>
    <scope>NUCLEOTIDE SEQUENCE [LARGE SCALE GENOMIC DNA]</scope>
    <source>
        <strain evidence="3 4">YQH10</strain>
    </source>
</reference>
<gene>
    <name evidence="3" type="ORF">HR45_04960</name>
</gene>
<sequence length="335" mass="36946">MLTLLLLEVVLLNGIIALNGAASNPFSAVLLVPVVMAFMVLPWWPAASILATSISAQLIQLLILQLSEHGQMLHHYYGMVFGFVLTSLIVAAVVTYFRQQLQQREDAIRSLRERQLRNEQLLAIGTAAAQLTHDVATPVQSIHLLLEEALESPTTTPLIKEIATQFHRIEQQLAQWRSVADDVREQRNVVMDVRKIWRSLQHLLLVARPEALLQWQWLATDDTALIKADGTLLPALTNIVINASEAAEQTGQPQVTVRSQLHQGEWLLEVINLAEPLSPLAIQKLGLAFVESKAGHGIGAVLSNATIEKFGGSVHWQQQNSEVLTVISLPVVANV</sequence>
<feature type="transmembrane region" description="Helical" evidence="1">
    <location>
        <begin position="41"/>
        <end position="64"/>
    </location>
</feature>
<accession>A0A094JHU1</accession>
<evidence type="ECO:0000313" key="3">
    <source>
        <dbReference type="EMBL" id="KFZ38767.1"/>
    </source>
</evidence>
<keyword evidence="1" id="KW-1133">Transmembrane helix</keyword>
<dbReference type="Proteomes" id="UP000029264">
    <property type="component" value="Unassembled WGS sequence"/>
</dbReference>
<name>A0A094JHU1_9GAMM</name>
<evidence type="ECO:0000313" key="4">
    <source>
        <dbReference type="Proteomes" id="UP000029264"/>
    </source>
</evidence>
<protein>
    <recommendedName>
        <fullName evidence="2">Histidine kinase/HSP90-like ATPase domain-containing protein</fullName>
    </recommendedName>
</protein>
<dbReference type="Gene3D" id="3.30.565.10">
    <property type="entry name" value="Histidine kinase-like ATPase, C-terminal domain"/>
    <property type="match status" value="1"/>
</dbReference>
<dbReference type="SUPFAM" id="SSF55874">
    <property type="entry name" value="ATPase domain of HSP90 chaperone/DNA topoisomerase II/histidine kinase"/>
    <property type="match status" value="1"/>
</dbReference>
<evidence type="ECO:0000256" key="1">
    <source>
        <dbReference type="SAM" id="Phobius"/>
    </source>
</evidence>
<dbReference type="AlphaFoldDB" id="A0A094JHU1"/>
<feature type="transmembrane region" description="Helical" evidence="1">
    <location>
        <begin position="76"/>
        <end position="97"/>
    </location>
</feature>
<proteinExistence type="predicted"/>
<dbReference type="STRING" id="1515746.HR45_04960"/>